<dbReference type="SUPFAM" id="SSF81296">
    <property type="entry name" value="E set domains"/>
    <property type="match status" value="1"/>
</dbReference>
<dbReference type="GO" id="GO:0032366">
    <property type="term" value="P:intracellular sterol transport"/>
    <property type="evidence" value="ECO:0007669"/>
    <property type="project" value="InterPro"/>
</dbReference>
<organism evidence="10 11">
    <name type="scientific">Moelleriella libera RCEF 2490</name>
    <dbReference type="NCBI Taxonomy" id="1081109"/>
    <lineage>
        <taxon>Eukaryota</taxon>
        <taxon>Fungi</taxon>
        <taxon>Dikarya</taxon>
        <taxon>Ascomycota</taxon>
        <taxon>Pezizomycotina</taxon>
        <taxon>Sordariomycetes</taxon>
        <taxon>Hypocreomycetidae</taxon>
        <taxon>Hypocreales</taxon>
        <taxon>Clavicipitaceae</taxon>
        <taxon>Moelleriella</taxon>
    </lineage>
</organism>
<dbReference type="GO" id="GO:0032934">
    <property type="term" value="F:sterol binding"/>
    <property type="evidence" value="ECO:0007669"/>
    <property type="project" value="InterPro"/>
</dbReference>
<dbReference type="Pfam" id="PF02221">
    <property type="entry name" value="E1_DerP2_DerF2"/>
    <property type="match status" value="1"/>
</dbReference>
<comment type="function">
    <text evidence="1">Catalyzes the intermembrane transfer of phosphatidylglycerol and phosphatidylinositol.</text>
</comment>
<evidence type="ECO:0000313" key="10">
    <source>
        <dbReference type="EMBL" id="KZZ99171.1"/>
    </source>
</evidence>
<name>A0A168EUT2_9HYPO</name>
<dbReference type="STRING" id="1081109.A0A168EUT2"/>
<dbReference type="CDD" id="cd00917">
    <property type="entry name" value="PG-PI_TP"/>
    <property type="match status" value="1"/>
</dbReference>
<evidence type="ECO:0000259" key="9">
    <source>
        <dbReference type="SMART" id="SM00737"/>
    </source>
</evidence>
<dbReference type="InterPro" id="IPR039670">
    <property type="entry name" value="NPC2-like"/>
</dbReference>
<dbReference type="OrthoDB" id="6409159at2759"/>
<dbReference type="Proteomes" id="UP000078544">
    <property type="component" value="Unassembled WGS sequence"/>
</dbReference>
<comment type="similarity">
    <text evidence="2">Belongs to the NPC2 family.</text>
</comment>
<feature type="signal peptide" evidence="8">
    <location>
        <begin position="1"/>
        <end position="17"/>
    </location>
</feature>
<feature type="domain" description="MD-2-related lipid-recognition" evidence="9">
    <location>
        <begin position="43"/>
        <end position="165"/>
    </location>
</feature>
<evidence type="ECO:0000313" key="11">
    <source>
        <dbReference type="Proteomes" id="UP000078544"/>
    </source>
</evidence>
<accession>A0A168EUT2</accession>
<sequence>MRLFVVVLPALVASTAALGFFNGNPQKGLGSNKDLKIPGESPLEFCANKEEDGYIEIKKVDLDPNPPVPGKDLYVAASGEVKKTIEAGAYLNLTVKYGIVTLLKQTADLCEQMGEVDIECPVEPGKVVFTKTVELPQQIPPGTYHVEADVFAANHERITCLTATVQFKVPQGKFFSGDL</sequence>
<keyword evidence="5" id="KW-0813">Transport</keyword>
<dbReference type="InterPro" id="IPR003172">
    <property type="entry name" value="ML_dom"/>
</dbReference>
<evidence type="ECO:0000256" key="6">
    <source>
        <dbReference type="ARBA" id="ARBA00022729"/>
    </source>
</evidence>
<dbReference type="AlphaFoldDB" id="A0A168EUT2"/>
<proteinExistence type="inferred from homology"/>
<evidence type="ECO:0000256" key="3">
    <source>
        <dbReference type="ARBA" id="ARBA00011245"/>
    </source>
</evidence>
<evidence type="ECO:0000256" key="2">
    <source>
        <dbReference type="ARBA" id="ARBA00006370"/>
    </source>
</evidence>
<evidence type="ECO:0000256" key="7">
    <source>
        <dbReference type="ARBA" id="ARBA00023055"/>
    </source>
</evidence>
<keyword evidence="7" id="KW-0445">Lipid transport</keyword>
<dbReference type="PANTHER" id="PTHR11306:SF0">
    <property type="entry name" value="PHOSPHATIDYLGLYCEROL_PHOSPHATIDYLINOSITOL TRANSFER PROTEIN"/>
    <property type="match status" value="1"/>
</dbReference>
<comment type="subunit">
    <text evidence="3">Monomer.</text>
</comment>
<feature type="chain" id="PRO_5007896646" description="Phosphatidylglycerol/phosphatidylinositol transfer protein" evidence="8">
    <location>
        <begin position="18"/>
        <end position="179"/>
    </location>
</feature>
<dbReference type="SMART" id="SM00737">
    <property type="entry name" value="ML"/>
    <property type="match status" value="1"/>
</dbReference>
<keyword evidence="6 8" id="KW-0732">Signal</keyword>
<evidence type="ECO:0000256" key="8">
    <source>
        <dbReference type="SAM" id="SignalP"/>
    </source>
</evidence>
<dbReference type="InterPro" id="IPR033917">
    <property type="entry name" value="ML_PG-PI_TP"/>
</dbReference>
<gene>
    <name evidence="10" type="ORF">AAL_02722</name>
</gene>
<comment type="caution">
    <text evidence="10">The sequence shown here is derived from an EMBL/GenBank/DDBJ whole genome shotgun (WGS) entry which is preliminary data.</text>
</comment>
<evidence type="ECO:0000256" key="4">
    <source>
        <dbReference type="ARBA" id="ARBA00016056"/>
    </source>
</evidence>
<dbReference type="InterPro" id="IPR014756">
    <property type="entry name" value="Ig_E-set"/>
</dbReference>
<protein>
    <recommendedName>
        <fullName evidence="4">Phosphatidylglycerol/phosphatidylinositol transfer protein</fullName>
    </recommendedName>
</protein>
<evidence type="ECO:0000256" key="5">
    <source>
        <dbReference type="ARBA" id="ARBA00022448"/>
    </source>
</evidence>
<dbReference type="EMBL" id="AZGY01000004">
    <property type="protein sequence ID" value="KZZ99171.1"/>
    <property type="molecule type" value="Genomic_DNA"/>
</dbReference>
<keyword evidence="11" id="KW-1185">Reference proteome</keyword>
<reference evidence="10 11" key="1">
    <citation type="journal article" date="2016" name="Genome Biol. Evol.">
        <title>Divergent and convergent evolution of fungal pathogenicity.</title>
        <authorList>
            <person name="Shang Y."/>
            <person name="Xiao G."/>
            <person name="Zheng P."/>
            <person name="Cen K."/>
            <person name="Zhan S."/>
            <person name="Wang C."/>
        </authorList>
    </citation>
    <scope>NUCLEOTIDE SEQUENCE [LARGE SCALE GENOMIC DNA]</scope>
    <source>
        <strain evidence="10 11">RCEF 2490</strain>
    </source>
</reference>
<evidence type="ECO:0000256" key="1">
    <source>
        <dbReference type="ARBA" id="ARBA00002053"/>
    </source>
</evidence>
<dbReference type="Gene3D" id="2.60.40.770">
    <property type="match status" value="1"/>
</dbReference>
<dbReference type="PANTHER" id="PTHR11306">
    <property type="entry name" value="NIEMANN PICK TYPE C2 PROTEIN NPC2-RELATED"/>
    <property type="match status" value="1"/>
</dbReference>